<accession>A0ABN1INB0</accession>
<dbReference type="RefSeq" id="WP_343911704.1">
    <property type="nucleotide sequence ID" value="NZ_BAAAGE010000001.1"/>
</dbReference>
<keyword evidence="2" id="KW-0808">Transferase</keyword>
<evidence type="ECO:0000256" key="2">
    <source>
        <dbReference type="ARBA" id="ARBA00022679"/>
    </source>
</evidence>
<name>A0ABN1INB0_9FLAO</name>
<dbReference type="Pfam" id="PF10017">
    <property type="entry name" value="Methyltransf_33"/>
    <property type="match status" value="1"/>
</dbReference>
<dbReference type="InterPro" id="IPR051128">
    <property type="entry name" value="EgtD_Methyltrsf_superfamily"/>
</dbReference>
<dbReference type="InterPro" id="IPR017804">
    <property type="entry name" value="MeTrfase_EgtD-like"/>
</dbReference>
<proteinExistence type="predicted"/>
<evidence type="ECO:0000313" key="5">
    <source>
        <dbReference type="Proteomes" id="UP001501758"/>
    </source>
</evidence>
<sequence>MSSKDQSVLMCTFGKEVHEGLTSFPKYLSSKYFYDEVGDKLFQKIMELPEYYLTNAEYDIFKLHKTNILKSFDPSKKGFDLIELGAGDGKKTKVLLKELLKENYDVTYHPIDISKHAVDGLVENLSLEIPELQVKGQIGEYFEVLDRLKHISSRKKVIMVLGSNIGNLLHPRAIQFLKKLNAVMNADDEVFIGFDQKKHPQKVLDAYNDQTGVTAAFNKNVLTRINKELGGHFDVDAFIHWEVYDPESGTAKSYLVSKKKQTVDIDCLELQVHFEAWESIHTEISQKYDDDTVKWLAKESGFVITNDFTDENEYYKNYVFKKSE</sequence>
<keyword evidence="1" id="KW-0489">Methyltransferase</keyword>
<comment type="caution">
    <text evidence="4">The sequence shown here is derived from an EMBL/GenBank/DDBJ whole genome shotgun (WGS) entry which is preliminary data.</text>
</comment>
<keyword evidence="5" id="KW-1185">Reference proteome</keyword>
<dbReference type="PIRSF" id="PIRSF018005">
    <property type="entry name" value="UCP018005"/>
    <property type="match status" value="1"/>
</dbReference>
<evidence type="ECO:0000313" key="4">
    <source>
        <dbReference type="EMBL" id="GAA0717644.1"/>
    </source>
</evidence>
<dbReference type="EMBL" id="BAAAGE010000001">
    <property type="protein sequence ID" value="GAA0717644.1"/>
    <property type="molecule type" value="Genomic_DNA"/>
</dbReference>
<evidence type="ECO:0000259" key="3">
    <source>
        <dbReference type="Pfam" id="PF10017"/>
    </source>
</evidence>
<evidence type="ECO:0000256" key="1">
    <source>
        <dbReference type="ARBA" id="ARBA00022603"/>
    </source>
</evidence>
<dbReference type="PANTHER" id="PTHR43397">
    <property type="entry name" value="ERGOTHIONEINE BIOSYNTHESIS PROTEIN 1"/>
    <property type="match status" value="1"/>
</dbReference>
<protein>
    <submittedName>
        <fullName evidence="4">L-histidine N(Alpha)-methyltransferase</fullName>
    </submittedName>
</protein>
<feature type="domain" description="Histidine-specific methyltransferase SAM-dependent" evidence="3">
    <location>
        <begin position="14"/>
        <end position="321"/>
    </location>
</feature>
<dbReference type="SUPFAM" id="SSF53335">
    <property type="entry name" value="S-adenosyl-L-methionine-dependent methyltransferases"/>
    <property type="match status" value="1"/>
</dbReference>
<organism evidence="4 5">
    <name type="scientific">Aquimarina litoralis</name>
    <dbReference type="NCBI Taxonomy" id="584605"/>
    <lineage>
        <taxon>Bacteria</taxon>
        <taxon>Pseudomonadati</taxon>
        <taxon>Bacteroidota</taxon>
        <taxon>Flavobacteriia</taxon>
        <taxon>Flavobacteriales</taxon>
        <taxon>Flavobacteriaceae</taxon>
        <taxon>Aquimarina</taxon>
    </lineage>
</organism>
<dbReference type="InterPro" id="IPR029063">
    <property type="entry name" value="SAM-dependent_MTases_sf"/>
</dbReference>
<gene>
    <name evidence="4" type="primary">egtD</name>
    <name evidence="4" type="ORF">GCM10009430_14820</name>
</gene>
<dbReference type="PANTHER" id="PTHR43397:SF1">
    <property type="entry name" value="ERGOTHIONEINE BIOSYNTHESIS PROTEIN 1"/>
    <property type="match status" value="1"/>
</dbReference>
<dbReference type="InterPro" id="IPR019257">
    <property type="entry name" value="MeTrfase_dom"/>
</dbReference>
<reference evidence="4 5" key="1">
    <citation type="journal article" date="2019" name="Int. J. Syst. Evol. Microbiol.">
        <title>The Global Catalogue of Microorganisms (GCM) 10K type strain sequencing project: providing services to taxonomists for standard genome sequencing and annotation.</title>
        <authorList>
            <consortium name="The Broad Institute Genomics Platform"/>
            <consortium name="The Broad Institute Genome Sequencing Center for Infectious Disease"/>
            <person name="Wu L."/>
            <person name="Ma J."/>
        </authorList>
    </citation>
    <scope>NUCLEOTIDE SEQUENCE [LARGE SCALE GENOMIC DNA]</scope>
    <source>
        <strain evidence="4 5">JCM 15974</strain>
    </source>
</reference>
<dbReference type="Proteomes" id="UP001501758">
    <property type="component" value="Unassembled WGS sequence"/>
</dbReference>
<dbReference type="Gene3D" id="3.40.50.150">
    <property type="entry name" value="Vaccinia Virus protein VP39"/>
    <property type="match status" value="1"/>
</dbReference>